<dbReference type="InterPro" id="IPR029062">
    <property type="entry name" value="Class_I_gatase-like"/>
</dbReference>
<dbReference type="SUPFAM" id="SSF52317">
    <property type="entry name" value="Class I glutamine amidotransferase-like"/>
    <property type="match status" value="1"/>
</dbReference>
<dbReference type="PANTHER" id="PTHR43130">
    <property type="entry name" value="ARAC-FAMILY TRANSCRIPTIONAL REGULATOR"/>
    <property type="match status" value="1"/>
</dbReference>
<reference evidence="2" key="1">
    <citation type="journal article" date="2020" name="Stud. Mycol.">
        <title>101 Dothideomycetes genomes: A test case for predicting lifestyles and emergence of pathogens.</title>
        <authorList>
            <person name="Haridas S."/>
            <person name="Albert R."/>
            <person name="Binder M."/>
            <person name="Bloem J."/>
            <person name="LaButti K."/>
            <person name="Salamov A."/>
            <person name="Andreopoulos B."/>
            <person name="Baker S."/>
            <person name="Barry K."/>
            <person name="Bills G."/>
            <person name="Bluhm B."/>
            <person name="Cannon C."/>
            <person name="Castanera R."/>
            <person name="Culley D."/>
            <person name="Daum C."/>
            <person name="Ezra D."/>
            <person name="Gonzalez J."/>
            <person name="Henrissat B."/>
            <person name="Kuo A."/>
            <person name="Liang C."/>
            <person name="Lipzen A."/>
            <person name="Lutzoni F."/>
            <person name="Magnuson J."/>
            <person name="Mondo S."/>
            <person name="Nolan M."/>
            <person name="Ohm R."/>
            <person name="Pangilinan J."/>
            <person name="Park H.-J."/>
            <person name="Ramirez L."/>
            <person name="Alfaro M."/>
            <person name="Sun H."/>
            <person name="Tritt A."/>
            <person name="Yoshinaga Y."/>
            <person name="Zwiers L.-H."/>
            <person name="Turgeon B."/>
            <person name="Goodwin S."/>
            <person name="Spatafora J."/>
            <person name="Crous P."/>
            <person name="Grigoriev I."/>
        </authorList>
    </citation>
    <scope>NUCLEOTIDE SEQUENCE [LARGE SCALE GENOMIC DNA]</scope>
    <source>
        <strain evidence="2">CECT 20119</strain>
    </source>
</reference>
<dbReference type="OrthoDB" id="543156at2759"/>
<dbReference type="EMBL" id="ML992506">
    <property type="protein sequence ID" value="KAF2223413.1"/>
    <property type="molecule type" value="Genomic_DNA"/>
</dbReference>
<dbReference type="PANTHER" id="PTHR43130:SF7">
    <property type="entry name" value="DJ-1_PFPI DOMAIN-CONTAINING PROTEIN"/>
    <property type="match status" value="1"/>
</dbReference>
<organism evidence="1 2">
    <name type="scientific">Elsinoe ampelina</name>
    <dbReference type="NCBI Taxonomy" id="302913"/>
    <lineage>
        <taxon>Eukaryota</taxon>
        <taxon>Fungi</taxon>
        <taxon>Dikarya</taxon>
        <taxon>Ascomycota</taxon>
        <taxon>Pezizomycotina</taxon>
        <taxon>Dothideomycetes</taxon>
        <taxon>Dothideomycetidae</taxon>
        <taxon>Myriangiales</taxon>
        <taxon>Elsinoaceae</taxon>
        <taxon>Elsinoe</taxon>
    </lineage>
</organism>
<proteinExistence type="predicted"/>
<dbReference type="Gene3D" id="3.40.50.880">
    <property type="match status" value="1"/>
</dbReference>
<accession>A0A6A6GCZ8</accession>
<dbReference type="Proteomes" id="UP000799538">
    <property type="component" value="Unassembled WGS sequence"/>
</dbReference>
<protein>
    <submittedName>
        <fullName evidence="1">DJ-1/PfpI family protein</fullName>
    </submittedName>
</protein>
<evidence type="ECO:0000313" key="2">
    <source>
        <dbReference type="Proteomes" id="UP000799538"/>
    </source>
</evidence>
<keyword evidence="2" id="KW-1185">Reference proteome</keyword>
<name>A0A6A6GCZ8_9PEZI</name>
<evidence type="ECO:0000313" key="1">
    <source>
        <dbReference type="EMBL" id="KAF2223413.1"/>
    </source>
</evidence>
<sequence length="237" mass="25761">MPPPPLQVCVLSESVQLSDITPADLIGNLSGTYLTALLTLVPSMSRFTPFAPDITFHFPATTLAPTTMTPGITVLPSCTYDDVPRDIDVLLVGGPLLDHCPEAAARLMREVWEAGKATVLTTCVGSLWFADAIGEGLEGRRMTTNRGFIPAARKVHPGIEWVDQRWVVEEGGRLWTAGGAGAGVDMVGTWLLGRFDEEFVRWVVLDALEVYPDAVGQFYKGVHPALEAEKEEKLIEV</sequence>
<gene>
    <name evidence="1" type="ORF">BDZ85DRAFT_295698</name>
</gene>
<dbReference type="InterPro" id="IPR052158">
    <property type="entry name" value="INH-QAR"/>
</dbReference>
<dbReference type="AlphaFoldDB" id="A0A6A6GCZ8"/>